<evidence type="ECO:0000313" key="1">
    <source>
        <dbReference type="EMBL" id="MPN38416.1"/>
    </source>
</evidence>
<accession>A0A645HIH9</accession>
<dbReference type="EMBL" id="VSSQ01093639">
    <property type="protein sequence ID" value="MPN38416.1"/>
    <property type="molecule type" value="Genomic_DNA"/>
</dbReference>
<protein>
    <submittedName>
        <fullName evidence="1">Uncharacterized protein</fullName>
    </submittedName>
</protein>
<proteinExistence type="predicted"/>
<dbReference type="AlphaFoldDB" id="A0A645HIH9"/>
<gene>
    <name evidence="1" type="ORF">SDC9_185940</name>
</gene>
<reference evidence="1" key="1">
    <citation type="submission" date="2019-08" db="EMBL/GenBank/DDBJ databases">
        <authorList>
            <person name="Kucharzyk K."/>
            <person name="Murdoch R.W."/>
            <person name="Higgins S."/>
            <person name="Loffler F."/>
        </authorList>
    </citation>
    <scope>NUCLEOTIDE SEQUENCE</scope>
</reference>
<sequence length="98" mass="10527">MLNRFESVYLLYQRLQMGRGGAAATAHHAHAVLGGEIEEGLGKRFGFKRINCLAVHVEGKASVGNAGDGQGRVLTEEFDRLTHQVRAGGTVEADHING</sequence>
<organism evidence="1">
    <name type="scientific">bioreactor metagenome</name>
    <dbReference type="NCBI Taxonomy" id="1076179"/>
    <lineage>
        <taxon>unclassified sequences</taxon>
        <taxon>metagenomes</taxon>
        <taxon>ecological metagenomes</taxon>
    </lineage>
</organism>
<comment type="caution">
    <text evidence="1">The sequence shown here is derived from an EMBL/GenBank/DDBJ whole genome shotgun (WGS) entry which is preliminary data.</text>
</comment>
<name>A0A645HIH9_9ZZZZ</name>